<keyword evidence="2" id="KW-1185">Reference proteome</keyword>
<reference evidence="1 2" key="1">
    <citation type="submission" date="2018-04" db="EMBL/GenBank/DDBJ databases">
        <title>Genomic Encyclopedia of Type Strains, Phase IV (KMG-IV): sequencing the most valuable type-strain genomes for metagenomic binning, comparative biology and taxonomic classification.</title>
        <authorList>
            <person name="Goeker M."/>
        </authorList>
    </citation>
    <scope>NUCLEOTIDE SEQUENCE [LARGE SCALE GENOMIC DNA]</scope>
    <source>
        <strain evidence="1 2">DSM 104150</strain>
    </source>
</reference>
<proteinExistence type="predicted"/>
<comment type="caution">
    <text evidence="1">The sequence shown here is derived from an EMBL/GenBank/DDBJ whole genome shotgun (WGS) entry which is preliminary data.</text>
</comment>
<accession>A0A318EKF3</accession>
<dbReference type="EMBL" id="QICN01000001">
    <property type="protein sequence ID" value="PXV71555.1"/>
    <property type="molecule type" value="Genomic_DNA"/>
</dbReference>
<gene>
    <name evidence="1" type="ORF">C8D93_101607</name>
</gene>
<sequence length="256" mass="28860">MSSTFDPLVWFFQPRAMAHLKAALPRYPFIAYGSAHPYEIEELLMKFETLGPLAGPKHEPRGARGLLIAHAQHAHSIDWALLSTKPVEGLLFMDTRDELFVAPWGDKYELRKVLIEVSSAVRCFPDRPSDFETPQMKLNAELFCRRAWALRPSAKNILNRNIDLAESSRYPEIEVRVIAHQIDRLHAFPLCVRDIAMLRGCVDAILCRAPNGSPYPWTRSLERCVRTGVKTTPLSTLIARYRSSGTLLPSTGIPPG</sequence>
<dbReference type="Proteomes" id="UP000248330">
    <property type="component" value="Unassembled WGS sequence"/>
</dbReference>
<dbReference type="RefSeq" id="WP_146216490.1">
    <property type="nucleotide sequence ID" value="NZ_CAWNXA010000001.1"/>
</dbReference>
<evidence type="ECO:0000313" key="1">
    <source>
        <dbReference type="EMBL" id="PXV71555.1"/>
    </source>
</evidence>
<protein>
    <submittedName>
        <fullName evidence="1">Uncharacterized protein</fullName>
    </submittedName>
</protein>
<dbReference type="AlphaFoldDB" id="A0A318EKF3"/>
<name>A0A318EKF3_9GAMM</name>
<organism evidence="1 2">
    <name type="scientific">Sinimarinibacterium flocculans</name>
    <dbReference type="NCBI Taxonomy" id="985250"/>
    <lineage>
        <taxon>Bacteria</taxon>
        <taxon>Pseudomonadati</taxon>
        <taxon>Pseudomonadota</taxon>
        <taxon>Gammaproteobacteria</taxon>
        <taxon>Nevskiales</taxon>
        <taxon>Nevskiaceae</taxon>
        <taxon>Sinimarinibacterium</taxon>
    </lineage>
</organism>
<evidence type="ECO:0000313" key="2">
    <source>
        <dbReference type="Proteomes" id="UP000248330"/>
    </source>
</evidence>